<dbReference type="EMBL" id="JANPWB010000003">
    <property type="protein sequence ID" value="KAJ1199406.1"/>
    <property type="molecule type" value="Genomic_DNA"/>
</dbReference>
<keyword evidence="2" id="KW-1185">Reference proteome</keyword>
<sequence>MIRLRSSDEDPAVRRLLVEGRSLGAPVAAAGAVSGVRCAAPFTVRDLGRLRPLTPSPSVPWFHSPLPLLEPLPEPELELV</sequence>
<evidence type="ECO:0000313" key="1">
    <source>
        <dbReference type="EMBL" id="KAJ1199406.1"/>
    </source>
</evidence>
<accession>A0AAV7VG17</accession>
<organism evidence="1 2">
    <name type="scientific">Pleurodeles waltl</name>
    <name type="common">Iberian ribbed newt</name>
    <dbReference type="NCBI Taxonomy" id="8319"/>
    <lineage>
        <taxon>Eukaryota</taxon>
        <taxon>Metazoa</taxon>
        <taxon>Chordata</taxon>
        <taxon>Craniata</taxon>
        <taxon>Vertebrata</taxon>
        <taxon>Euteleostomi</taxon>
        <taxon>Amphibia</taxon>
        <taxon>Batrachia</taxon>
        <taxon>Caudata</taxon>
        <taxon>Salamandroidea</taxon>
        <taxon>Salamandridae</taxon>
        <taxon>Pleurodelinae</taxon>
        <taxon>Pleurodeles</taxon>
    </lineage>
</organism>
<reference evidence="1" key="1">
    <citation type="journal article" date="2022" name="bioRxiv">
        <title>Sequencing and chromosome-scale assembly of the giantPleurodeles waltlgenome.</title>
        <authorList>
            <person name="Brown T."/>
            <person name="Elewa A."/>
            <person name="Iarovenko S."/>
            <person name="Subramanian E."/>
            <person name="Araus A.J."/>
            <person name="Petzold A."/>
            <person name="Susuki M."/>
            <person name="Suzuki K.-i.T."/>
            <person name="Hayashi T."/>
            <person name="Toyoda A."/>
            <person name="Oliveira C."/>
            <person name="Osipova E."/>
            <person name="Leigh N.D."/>
            <person name="Simon A."/>
            <person name="Yun M.H."/>
        </authorList>
    </citation>
    <scope>NUCLEOTIDE SEQUENCE</scope>
    <source>
        <strain evidence="1">20211129_DDA</strain>
        <tissue evidence="1">Liver</tissue>
    </source>
</reference>
<dbReference type="Proteomes" id="UP001066276">
    <property type="component" value="Chromosome 2_1"/>
</dbReference>
<gene>
    <name evidence="1" type="ORF">NDU88_003242</name>
</gene>
<proteinExistence type="predicted"/>
<dbReference type="AlphaFoldDB" id="A0AAV7VG17"/>
<name>A0AAV7VG17_PLEWA</name>
<protein>
    <submittedName>
        <fullName evidence="1">Uncharacterized protein</fullName>
    </submittedName>
</protein>
<evidence type="ECO:0000313" key="2">
    <source>
        <dbReference type="Proteomes" id="UP001066276"/>
    </source>
</evidence>
<comment type="caution">
    <text evidence="1">The sequence shown here is derived from an EMBL/GenBank/DDBJ whole genome shotgun (WGS) entry which is preliminary data.</text>
</comment>